<keyword evidence="2 3" id="KW-0802">TPR repeat</keyword>
<dbReference type="EMBL" id="BKZW01000001">
    <property type="protein sequence ID" value="GER89241.1"/>
    <property type="molecule type" value="Genomic_DNA"/>
</dbReference>
<protein>
    <recommendedName>
        <fullName evidence="5">Cytochrome c-type biogenesis protein H TPR domain-containing protein</fullName>
    </recommendedName>
</protein>
<dbReference type="AlphaFoldDB" id="A0A5J4KRZ8"/>
<feature type="repeat" description="TPR" evidence="3">
    <location>
        <begin position="565"/>
        <end position="598"/>
    </location>
</feature>
<evidence type="ECO:0000313" key="6">
    <source>
        <dbReference type="EMBL" id="GER89241.1"/>
    </source>
</evidence>
<dbReference type="PANTHER" id="PTHR44186">
    <property type="match status" value="1"/>
</dbReference>
<dbReference type="PROSITE" id="PS50005">
    <property type="entry name" value="TPR"/>
    <property type="match status" value="2"/>
</dbReference>
<evidence type="ECO:0000256" key="2">
    <source>
        <dbReference type="ARBA" id="ARBA00022803"/>
    </source>
</evidence>
<feature type="domain" description="Cytochrome c-type biogenesis protein H TPR" evidence="5">
    <location>
        <begin position="527"/>
        <end position="623"/>
    </location>
</feature>
<feature type="repeat" description="TPR" evidence="3">
    <location>
        <begin position="531"/>
        <end position="564"/>
    </location>
</feature>
<dbReference type="InterPro" id="IPR056413">
    <property type="entry name" value="TPR_CcmH_CycH"/>
</dbReference>
<evidence type="ECO:0000256" key="1">
    <source>
        <dbReference type="ARBA" id="ARBA00022737"/>
    </source>
</evidence>
<dbReference type="Gene3D" id="1.25.40.10">
    <property type="entry name" value="Tetratricopeptide repeat domain"/>
    <property type="match status" value="2"/>
</dbReference>
<comment type="caution">
    <text evidence="6">The sequence shown here is derived from an EMBL/GenBank/DDBJ whole genome shotgun (WGS) entry which is preliminary data.</text>
</comment>
<dbReference type="RefSeq" id="WP_151757029.1">
    <property type="nucleotide sequence ID" value="NZ_BKZW01000001.1"/>
</dbReference>
<gene>
    <name evidence="6" type="ORF">KDW_34030</name>
</gene>
<dbReference type="InterPro" id="IPR019734">
    <property type="entry name" value="TPR_rpt"/>
</dbReference>
<evidence type="ECO:0000256" key="3">
    <source>
        <dbReference type="PROSITE-ProRule" id="PRU00339"/>
    </source>
</evidence>
<sequence length="669" mass="75641">MSDQDEQKIVLQTEATLLQHYQDIAHQLNSSDSVAEAKAVLEPIYSQPEATQVAFLKLLAKQHNTEAADIIQAMYTLNENKEIRKEARRRLIQLEGEDIYADWTIPSGPSLTEAMANLANSEKTETDPFVAELQSLFGQAEGMMQQPEYLDVVSDFIESWAAEDFETAYRSLSTQSPLRAGLSEDDWISSRIEWTNITTPDDPNIAFAQPVEDECGPERAVVTVGWSLRLSAEATTILPEVPVATLAFKETGRHWFWTRYTLVLENDQWVILDASDEAANARQLTKDEIGERVQALNELIGDEEKLIEAELGDEDEDEDDEFDEDEDEDEDEDDDEVGMQEALLANALGHMGSMVGLMSQALNYYDALIAQAPEESGDIYKEAFNIAGSVFDIERAAYYAQQLAEKVPAERGTALRNLAYSYHSLAAKFHNEEDHEQEEHFEALVEPTIRQALAVEDSPENQILLATILIQQEKDLDEAESYLRKAQKGPLSKEDSIDVAMGLAELAMQREDNEQALHHFQTLSHLSPDDAQVWYRIGYLEHQLQHLNKAREALEQSIQLDPSLTEAYSELASIYLIEGDDKKAREVARDGLEENPEAADMYATLALIYMNSGDFRSAHKYLTQGEAIDSEDEFLQEARERYNVENKQQKSQQQRGPNKNKHHNKAKKK</sequence>
<name>A0A5J4KRZ8_9CHLR</name>
<keyword evidence="1" id="KW-0677">Repeat</keyword>
<dbReference type="SUPFAM" id="SSF48452">
    <property type="entry name" value="TPR-like"/>
    <property type="match status" value="1"/>
</dbReference>
<proteinExistence type="predicted"/>
<keyword evidence="7" id="KW-1185">Reference proteome</keyword>
<evidence type="ECO:0000259" key="5">
    <source>
        <dbReference type="Pfam" id="PF23914"/>
    </source>
</evidence>
<dbReference type="Pfam" id="PF23914">
    <property type="entry name" value="TPR_CcmH_CycH"/>
    <property type="match status" value="1"/>
</dbReference>
<dbReference type="InterPro" id="IPR011990">
    <property type="entry name" value="TPR-like_helical_dom_sf"/>
</dbReference>
<feature type="compositionally biased region" description="Acidic residues" evidence="4">
    <location>
        <begin position="310"/>
        <end position="336"/>
    </location>
</feature>
<feature type="region of interest" description="Disordered" evidence="4">
    <location>
        <begin position="308"/>
        <end position="336"/>
    </location>
</feature>
<feature type="compositionally biased region" description="Basic residues" evidence="4">
    <location>
        <begin position="658"/>
        <end position="669"/>
    </location>
</feature>
<accession>A0A5J4KRZ8</accession>
<organism evidence="6 7">
    <name type="scientific">Dictyobacter vulcani</name>
    <dbReference type="NCBI Taxonomy" id="2607529"/>
    <lineage>
        <taxon>Bacteria</taxon>
        <taxon>Bacillati</taxon>
        <taxon>Chloroflexota</taxon>
        <taxon>Ktedonobacteria</taxon>
        <taxon>Ktedonobacterales</taxon>
        <taxon>Dictyobacteraceae</taxon>
        <taxon>Dictyobacter</taxon>
    </lineage>
</organism>
<dbReference type="SMART" id="SM00028">
    <property type="entry name" value="TPR"/>
    <property type="match status" value="5"/>
</dbReference>
<evidence type="ECO:0000256" key="4">
    <source>
        <dbReference type="SAM" id="MobiDB-lite"/>
    </source>
</evidence>
<reference evidence="6 7" key="1">
    <citation type="submission" date="2019-10" db="EMBL/GenBank/DDBJ databases">
        <title>Dictyobacter vulcani sp. nov., within the class Ktedonobacteria, isolated from soil of volcanic Mt. Zao.</title>
        <authorList>
            <person name="Zheng Y."/>
            <person name="Wang C.M."/>
            <person name="Sakai Y."/>
            <person name="Abe K."/>
            <person name="Yokota A."/>
            <person name="Yabe S."/>
        </authorList>
    </citation>
    <scope>NUCLEOTIDE SEQUENCE [LARGE SCALE GENOMIC DNA]</scope>
    <source>
        <strain evidence="6 7">W12</strain>
    </source>
</reference>
<dbReference type="PANTHER" id="PTHR44186:SF1">
    <property type="entry name" value="BARDET-BIEDL SYNDROME 4 PROTEIN"/>
    <property type="match status" value="1"/>
</dbReference>
<evidence type="ECO:0000313" key="7">
    <source>
        <dbReference type="Proteomes" id="UP000326912"/>
    </source>
</evidence>
<feature type="region of interest" description="Disordered" evidence="4">
    <location>
        <begin position="641"/>
        <end position="669"/>
    </location>
</feature>
<dbReference type="Proteomes" id="UP000326912">
    <property type="component" value="Unassembled WGS sequence"/>
</dbReference>